<sequence length="89" mass="9477">MCGEQYPACAGSNFPIEYPACAGSTVPEHDLGISSIGMHPRLPKGDAPERGEARHSHYGTAWEPPAGKRANARLMRLGTGGNVLAQMSW</sequence>
<dbReference type="EMBL" id="BAAAHU010000032">
    <property type="protein sequence ID" value="GAA1011533.1"/>
    <property type="molecule type" value="Genomic_DNA"/>
</dbReference>
<evidence type="ECO:0000313" key="2">
    <source>
        <dbReference type="EMBL" id="GAA1011533.1"/>
    </source>
</evidence>
<feature type="compositionally biased region" description="Basic and acidic residues" evidence="1">
    <location>
        <begin position="43"/>
        <end position="55"/>
    </location>
</feature>
<keyword evidence="3" id="KW-1185">Reference proteome</keyword>
<dbReference type="Proteomes" id="UP001501072">
    <property type="component" value="Unassembled WGS sequence"/>
</dbReference>
<evidence type="ECO:0000256" key="1">
    <source>
        <dbReference type="SAM" id="MobiDB-lite"/>
    </source>
</evidence>
<proteinExistence type="predicted"/>
<feature type="region of interest" description="Disordered" evidence="1">
    <location>
        <begin position="32"/>
        <end position="65"/>
    </location>
</feature>
<name>A0ABN1T1I9_9ACTN</name>
<evidence type="ECO:0000313" key="3">
    <source>
        <dbReference type="Proteomes" id="UP001501072"/>
    </source>
</evidence>
<gene>
    <name evidence="2" type="ORF">GCM10009564_32710</name>
</gene>
<comment type="caution">
    <text evidence="2">The sequence shown here is derived from an EMBL/GenBank/DDBJ whole genome shotgun (WGS) entry which is preliminary data.</text>
</comment>
<accession>A0ABN1T1I9</accession>
<protein>
    <submittedName>
        <fullName evidence="2">Uncharacterized protein</fullName>
    </submittedName>
</protein>
<reference evidence="2 3" key="1">
    <citation type="journal article" date="2019" name="Int. J. Syst. Evol. Microbiol.">
        <title>The Global Catalogue of Microorganisms (GCM) 10K type strain sequencing project: providing services to taxonomists for standard genome sequencing and annotation.</title>
        <authorList>
            <consortium name="The Broad Institute Genomics Platform"/>
            <consortium name="The Broad Institute Genome Sequencing Center for Infectious Disease"/>
            <person name="Wu L."/>
            <person name="Ma J."/>
        </authorList>
    </citation>
    <scope>NUCLEOTIDE SEQUENCE [LARGE SCALE GENOMIC DNA]</scope>
    <source>
        <strain evidence="2 3">JCM 11269</strain>
    </source>
</reference>
<organism evidence="2 3">
    <name type="scientific">Streptomyces thermogriseus</name>
    <dbReference type="NCBI Taxonomy" id="75292"/>
    <lineage>
        <taxon>Bacteria</taxon>
        <taxon>Bacillati</taxon>
        <taxon>Actinomycetota</taxon>
        <taxon>Actinomycetes</taxon>
        <taxon>Kitasatosporales</taxon>
        <taxon>Streptomycetaceae</taxon>
        <taxon>Streptomyces</taxon>
    </lineage>
</organism>